<evidence type="ECO:0000313" key="1">
    <source>
        <dbReference type="EMBL" id="AJQ95460.1"/>
    </source>
</evidence>
<keyword evidence="2" id="KW-1185">Reference proteome</keyword>
<dbReference type="KEGG" id="gsn:YC6258_03424"/>
<dbReference type="HOGENOM" id="CLU_2633127_0_0_6"/>
<dbReference type="STRING" id="1445510.YC6258_03424"/>
<reference evidence="1 2" key="1">
    <citation type="submission" date="2014-01" db="EMBL/GenBank/DDBJ databases">
        <title>Full genme sequencing of cellulolytic bacterium Gynuella sunshinyii YC6258T gen. nov., sp. nov.</title>
        <authorList>
            <person name="Khan H."/>
            <person name="Chung E.J."/>
            <person name="Chung Y.R."/>
        </authorList>
    </citation>
    <scope>NUCLEOTIDE SEQUENCE [LARGE SCALE GENOMIC DNA]</scope>
    <source>
        <strain evidence="1 2">YC6258</strain>
    </source>
</reference>
<accession>A0A0C5V7R0</accession>
<gene>
    <name evidence="1" type="ORF">YC6258_03424</name>
</gene>
<protein>
    <submittedName>
        <fullName evidence="1">Uncharacterized protein</fullName>
    </submittedName>
</protein>
<dbReference type="EMBL" id="CP007142">
    <property type="protein sequence ID" value="AJQ95460.1"/>
    <property type="molecule type" value="Genomic_DNA"/>
</dbReference>
<sequence length="77" mass="9116">MALDHFYSVRILRYPNELDWWRLRFSTHKYSAVWRFSNHGWPISPMDSVCINTTGCYHFLVSPLITDRKDEHVSSAG</sequence>
<proteinExistence type="predicted"/>
<name>A0A0C5V7R0_9GAMM</name>
<dbReference type="Proteomes" id="UP000032266">
    <property type="component" value="Chromosome"/>
</dbReference>
<evidence type="ECO:0000313" key="2">
    <source>
        <dbReference type="Proteomes" id="UP000032266"/>
    </source>
</evidence>
<organism evidence="1 2">
    <name type="scientific">Gynuella sunshinyii YC6258</name>
    <dbReference type="NCBI Taxonomy" id="1445510"/>
    <lineage>
        <taxon>Bacteria</taxon>
        <taxon>Pseudomonadati</taxon>
        <taxon>Pseudomonadota</taxon>
        <taxon>Gammaproteobacteria</taxon>
        <taxon>Oceanospirillales</taxon>
        <taxon>Saccharospirillaceae</taxon>
        <taxon>Gynuella</taxon>
    </lineage>
</organism>
<dbReference type="AlphaFoldDB" id="A0A0C5V7R0"/>